<proteinExistence type="predicted"/>
<evidence type="ECO:0000313" key="2">
    <source>
        <dbReference type="EMBL" id="EDY20562.1"/>
    </source>
</evidence>
<name>B4CYM1_9BACT</name>
<evidence type="ECO:0000256" key="1">
    <source>
        <dbReference type="SAM" id="Phobius"/>
    </source>
</evidence>
<reference evidence="2 3" key="1">
    <citation type="journal article" date="2011" name="J. Bacteriol.">
        <title>Genome sequence of Chthoniobacter flavus Ellin428, an aerobic heterotrophic soil bacterium.</title>
        <authorList>
            <person name="Kant R."/>
            <person name="van Passel M.W."/>
            <person name="Palva A."/>
            <person name="Lucas S."/>
            <person name="Lapidus A."/>
            <person name="Glavina Del Rio T."/>
            <person name="Dalin E."/>
            <person name="Tice H."/>
            <person name="Bruce D."/>
            <person name="Goodwin L."/>
            <person name="Pitluck S."/>
            <person name="Larimer F.W."/>
            <person name="Land M.L."/>
            <person name="Hauser L."/>
            <person name="Sangwan P."/>
            <person name="de Vos W.M."/>
            <person name="Janssen P.H."/>
            <person name="Smidt H."/>
        </authorList>
    </citation>
    <scope>NUCLEOTIDE SEQUENCE [LARGE SCALE GENOMIC DNA]</scope>
    <source>
        <strain evidence="2 3">Ellin428</strain>
    </source>
</reference>
<dbReference type="EMBL" id="ABVL01000004">
    <property type="protein sequence ID" value="EDY20562.1"/>
    <property type="molecule type" value="Genomic_DNA"/>
</dbReference>
<keyword evidence="3" id="KW-1185">Reference proteome</keyword>
<organism evidence="2 3">
    <name type="scientific">Chthoniobacter flavus Ellin428</name>
    <dbReference type="NCBI Taxonomy" id="497964"/>
    <lineage>
        <taxon>Bacteria</taxon>
        <taxon>Pseudomonadati</taxon>
        <taxon>Verrucomicrobiota</taxon>
        <taxon>Spartobacteria</taxon>
        <taxon>Chthoniobacterales</taxon>
        <taxon>Chthoniobacteraceae</taxon>
        <taxon>Chthoniobacter</taxon>
    </lineage>
</organism>
<dbReference type="Proteomes" id="UP000005824">
    <property type="component" value="Unassembled WGS sequence"/>
</dbReference>
<feature type="transmembrane region" description="Helical" evidence="1">
    <location>
        <begin position="18"/>
        <end position="39"/>
    </location>
</feature>
<feature type="transmembrane region" description="Helical" evidence="1">
    <location>
        <begin position="133"/>
        <end position="156"/>
    </location>
</feature>
<feature type="transmembrane region" description="Helical" evidence="1">
    <location>
        <begin position="191"/>
        <end position="212"/>
    </location>
</feature>
<dbReference type="RefSeq" id="WP_006979085.1">
    <property type="nucleotide sequence ID" value="NZ_ABVL01000004.1"/>
</dbReference>
<feature type="transmembrane region" description="Helical" evidence="1">
    <location>
        <begin position="79"/>
        <end position="98"/>
    </location>
</feature>
<feature type="transmembrane region" description="Helical" evidence="1">
    <location>
        <begin position="523"/>
        <end position="544"/>
    </location>
</feature>
<keyword evidence="1" id="KW-0472">Membrane</keyword>
<dbReference type="InParanoid" id="B4CYM1"/>
<feature type="transmembrane region" description="Helical" evidence="1">
    <location>
        <begin position="457"/>
        <end position="480"/>
    </location>
</feature>
<keyword evidence="1" id="KW-1133">Transmembrane helix</keyword>
<feature type="transmembrane region" description="Helical" evidence="1">
    <location>
        <begin position="162"/>
        <end position="179"/>
    </location>
</feature>
<sequence length="552" mass="61866">MTSPDIAPTEKPPEPSRVMASVLMAIELLVLCVVLALAWKAWRVWPRVPLADPDTWGYLNPALTWLSGQGFQQTDGRDWLYPTMLAMFLKTTGTFTGIAAWQKFLGLCSGIFMAITWRCWVSLLPFNRWVRFVLLLLGVWPIYVALVNQQTIFFAMSLRPESVLPLFVYAQLACVMGYCKYRWQTPRSNPAMLLGIAAIALAYGCLVLKPSWYFATITTSLPVAIGFFGRALPLRVRLWTPILGVVAALAIFSLPARFFVIRDGASVTLLPDALLCVHAEFVEHDLNAKLAAMPDSDPGKTRLRDFVGVLDSEIHNAKNQHKVYEKLGFNADYLMHSDTLSKAITVYAGDARGKFRKFCLNEYFSAVLHAPLAYTQKILRQFMHFVQPESKTFFDDQVNLSKAYHDTATVWNGKGLARLTSDVEEMYVEYGRQIDLQAAQTGLMAKYPLMRKFRDKVAAVALPLELLFLGSLILTVLWSRLHKLRIAGWAVLFLFLAPAGNAFGVCIVHTLDIYRYRATYGGYLLFSLAAMAVFIGIVVVQAIASQRVSTAK</sequence>
<accession>B4CYM1</accession>
<dbReference type="AlphaFoldDB" id="B4CYM1"/>
<protein>
    <recommendedName>
        <fullName evidence="4">Glycosyltransferase RgtA/B/C/D-like domain-containing protein</fullName>
    </recommendedName>
</protein>
<keyword evidence="1" id="KW-0812">Transmembrane</keyword>
<evidence type="ECO:0008006" key="4">
    <source>
        <dbReference type="Google" id="ProtNLM"/>
    </source>
</evidence>
<feature type="transmembrane region" description="Helical" evidence="1">
    <location>
        <begin position="104"/>
        <end position="121"/>
    </location>
</feature>
<gene>
    <name evidence="2" type="ORF">CfE428DRAFT_1759</name>
</gene>
<comment type="caution">
    <text evidence="2">The sequence shown here is derived from an EMBL/GenBank/DDBJ whole genome shotgun (WGS) entry which is preliminary data.</text>
</comment>
<feature type="transmembrane region" description="Helical" evidence="1">
    <location>
        <begin position="486"/>
        <end position="511"/>
    </location>
</feature>
<evidence type="ECO:0000313" key="3">
    <source>
        <dbReference type="Proteomes" id="UP000005824"/>
    </source>
</evidence>
<feature type="transmembrane region" description="Helical" evidence="1">
    <location>
        <begin position="238"/>
        <end position="260"/>
    </location>
</feature>